<keyword evidence="2" id="KW-1185">Reference proteome</keyword>
<accession>A0A7T3PGW5</accession>
<evidence type="ECO:0000313" key="1">
    <source>
        <dbReference type="EMBL" id="QPZ53267.1"/>
    </source>
</evidence>
<gene>
    <name evidence="1" type="ORF">AchV4_0010</name>
</gene>
<sequence length="205" mass="22438">MSAYLVAVEGLDSIKSFEDVPQAVVRAARMAINRTSERAKAQAAREIRKQVNFAARYLTGEEGRLRISKKASGSNLEAVVTGRHRPTSLARFTSTRNPAASRKAGGVTVEVKPGVAKFMKKAFLIRLRAGNALTDTNHNLGLAVRLKPGETITSKRKMVQVGHNLYLLYGPSVDQVFRTVSSDIAGDTFDFLETEFQRLMGVELG</sequence>
<name>A0A7T3PGW5_9CAUD</name>
<evidence type="ECO:0000313" key="2">
    <source>
        <dbReference type="Proteomes" id="UP000595170"/>
    </source>
</evidence>
<reference evidence="1 2" key="1">
    <citation type="submission" date="2020-11" db="EMBL/GenBank/DDBJ databases">
        <title>Complete Genome Sequence of Achromobacter phage vB_AchrS_AchV4.</title>
        <authorList>
            <person name="Kaliniene L."/>
            <person name="Noreika A."/>
            <person name="Meskys R."/>
        </authorList>
    </citation>
    <scope>NUCLEOTIDE SEQUENCE [LARGE SCALE GENOMIC DNA]</scope>
</reference>
<dbReference type="EMBL" id="MW269554">
    <property type="protein sequence ID" value="QPZ53267.1"/>
    <property type="molecule type" value="Genomic_DNA"/>
</dbReference>
<proteinExistence type="predicted"/>
<organism evidence="1 2">
    <name type="scientific">Achromobacter phage vB_AchrS_AchV4</name>
    <dbReference type="NCBI Taxonomy" id="2796514"/>
    <lineage>
        <taxon>Viruses</taxon>
        <taxon>Duplodnaviria</taxon>
        <taxon>Heunggongvirae</taxon>
        <taxon>Uroviricota</taxon>
        <taxon>Caudoviricetes</taxon>
        <taxon>Casjensviridae</taxon>
        <taxon>Gediminasvirus</taxon>
        <taxon>Gediminasvirus AchV4</taxon>
    </lineage>
</organism>
<dbReference type="Proteomes" id="UP000595170">
    <property type="component" value="Segment"/>
</dbReference>
<protein>
    <submittedName>
        <fullName evidence="1">Neck protein</fullName>
    </submittedName>
</protein>